<dbReference type="OrthoDB" id="619632at2759"/>
<feature type="domain" description="Bulb-type lectin" evidence="8">
    <location>
        <begin position="1"/>
        <end position="96"/>
    </location>
</feature>
<comment type="subcellular location">
    <subcellularLocation>
        <location evidence="1">Membrane</location>
        <topology evidence="1">Single-pass membrane protein</topology>
    </subcellularLocation>
</comment>
<comment type="caution">
    <text evidence="9">The sequence shown here is derived from an EMBL/GenBank/DDBJ whole genome shotgun (WGS) entry which is preliminary data.</text>
</comment>
<dbReference type="PROSITE" id="PS50011">
    <property type="entry name" value="PROTEIN_KINASE_DOM"/>
    <property type="match status" value="1"/>
</dbReference>
<dbReference type="GO" id="GO:0016020">
    <property type="term" value="C:membrane"/>
    <property type="evidence" value="ECO:0007669"/>
    <property type="project" value="UniProtKB-SubCell"/>
</dbReference>
<dbReference type="InterPro" id="IPR008271">
    <property type="entry name" value="Ser/Thr_kinase_AS"/>
</dbReference>
<proteinExistence type="predicted"/>
<dbReference type="PROSITE" id="PS50927">
    <property type="entry name" value="BULB_LECTIN"/>
    <property type="match status" value="1"/>
</dbReference>
<reference evidence="9" key="1">
    <citation type="journal article" date="2021" name="bioRxiv">
        <title>Whole Genome Assembly and Annotation of Northern Wild Rice, Zizania palustris L., Supports a Whole Genome Duplication in the Zizania Genus.</title>
        <authorList>
            <person name="Haas M."/>
            <person name="Kono T."/>
            <person name="Macchietto M."/>
            <person name="Millas R."/>
            <person name="McGilp L."/>
            <person name="Shao M."/>
            <person name="Duquette J."/>
            <person name="Hirsch C.N."/>
            <person name="Kimball J."/>
        </authorList>
    </citation>
    <scope>NUCLEOTIDE SEQUENCE</scope>
    <source>
        <tissue evidence="9">Fresh leaf tissue</tissue>
    </source>
</reference>
<dbReference type="Pfam" id="PF01453">
    <property type="entry name" value="B_lectin"/>
    <property type="match status" value="1"/>
</dbReference>
<dbReference type="SMART" id="SM00220">
    <property type="entry name" value="S_TKc"/>
    <property type="match status" value="1"/>
</dbReference>
<evidence type="ECO:0000256" key="5">
    <source>
        <dbReference type="ARBA" id="ARBA00023136"/>
    </source>
</evidence>
<dbReference type="PANTHER" id="PTHR47974">
    <property type="entry name" value="OS07G0415500 PROTEIN"/>
    <property type="match status" value="1"/>
</dbReference>
<dbReference type="Proteomes" id="UP000729402">
    <property type="component" value="Unassembled WGS sequence"/>
</dbReference>
<dbReference type="Pfam" id="PF00069">
    <property type="entry name" value="Pkinase"/>
    <property type="match status" value="1"/>
</dbReference>
<accession>A0A8J6BKY0</accession>
<sequence length="482" mass="53769">MAEVLRPSGELGLTRGEATLEEPETRCPNRLQPVYDWGSKVTLQKDGAMVLKNFNGDIVWKANGSSSSAIDHAQLLNTGNLVLKDRLGNILWQSFDSPTDTLLPTQPITANTMLVSSNIMLLPGQYSFRFSDEYLLSLFYRNSDSSKIYWPDPHFSIWDKERKLFNTTRIGVLNELGQFLGSDGLNFTASDMGPGIKRRLTLDYDGNVRLYSLNESNGPDMSSTQNISLDECIGICTTDCSCKAIRYVAGSEGLHKMLVYEFVDNGSLARILFGDQSSTTLLHWKHRVNIAIGIARGLAYLHHECLEWIIHCDVKPENILLDKSWEPKIVDFGLAKLLSRCGVNKNVSQVRGTRGYMAPEWVSNLPITTKADVYSFGVVLLELVKGIRISNWFVDGEEGVETTAGDVVKVLSKKMGGCQETWVNDFVDSRLHGDLNYAQAISILNVAILCLEEDPRKRPNMKSLLQMLLSIGKEGDDDDDID</sequence>
<dbReference type="PANTHER" id="PTHR47974:SF4">
    <property type="entry name" value="RECEPTOR-LIKE SERINE_THREONINE-PROTEIN KINASE"/>
    <property type="match status" value="1"/>
</dbReference>
<keyword evidence="10" id="KW-1185">Reference proteome</keyword>
<protein>
    <submittedName>
        <fullName evidence="9">Uncharacterized protein</fullName>
    </submittedName>
</protein>
<evidence type="ECO:0000256" key="3">
    <source>
        <dbReference type="ARBA" id="ARBA00022729"/>
    </source>
</evidence>
<feature type="domain" description="Protein kinase" evidence="7">
    <location>
        <begin position="76"/>
        <end position="469"/>
    </location>
</feature>
<keyword evidence="4" id="KW-1133">Transmembrane helix</keyword>
<keyword evidence="3" id="KW-0732">Signal</keyword>
<keyword evidence="5" id="KW-0472">Membrane</keyword>
<evidence type="ECO:0000313" key="10">
    <source>
        <dbReference type="Proteomes" id="UP000729402"/>
    </source>
</evidence>
<dbReference type="InterPro" id="IPR000719">
    <property type="entry name" value="Prot_kinase_dom"/>
</dbReference>
<feature type="region of interest" description="Disordered" evidence="6">
    <location>
        <begin position="1"/>
        <end position="25"/>
    </location>
</feature>
<dbReference type="GO" id="GO:0004672">
    <property type="term" value="F:protein kinase activity"/>
    <property type="evidence" value="ECO:0007669"/>
    <property type="project" value="InterPro"/>
</dbReference>
<dbReference type="PROSITE" id="PS00108">
    <property type="entry name" value="PROTEIN_KINASE_ST"/>
    <property type="match status" value="1"/>
</dbReference>
<evidence type="ECO:0000259" key="7">
    <source>
        <dbReference type="PROSITE" id="PS50011"/>
    </source>
</evidence>
<evidence type="ECO:0000256" key="6">
    <source>
        <dbReference type="SAM" id="MobiDB-lite"/>
    </source>
</evidence>
<dbReference type="InterPro" id="IPR001480">
    <property type="entry name" value="Bulb-type_lectin_dom"/>
</dbReference>
<name>A0A8J6BKY0_ZIZPA</name>
<evidence type="ECO:0000259" key="8">
    <source>
        <dbReference type="PROSITE" id="PS50927"/>
    </source>
</evidence>
<dbReference type="FunFam" id="1.10.510.10:FF:000302">
    <property type="entry name" value="Serine/threonine-protein kinase"/>
    <property type="match status" value="1"/>
</dbReference>
<organism evidence="9 10">
    <name type="scientific">Zizania palustris</name>
    <name type="common">Northern wild rice</name>
    <dbReference type="NCBI Taxonomy" id="103762"/>
    <lineage>
        <taxon>Eukaryota</taxon>
        <taxon>Viridiplantae</taxon>
        <taxon>Streptophyta</taxon>
        <taxon>Embryophyta</taxon>
        <taxon>Tracheophyta</taxon>
        <taxon>Spermatophyta</taxon>
        <taxon>Magnoliopsida</taxon>
        <taxon>Liliopsida</taxon>
        <taxon>Poales</taxon>
        <taxon>Poaceae</taxon>
        <taxon>BOP clade</taxon>
        <taxon>Oryzoideae</taxon>
        <taxon>Oryzeae</taxon>
        <taxon>Zizaniinae</taxon>
        <taxon>Zizania</taxon>
    </lineage>
</organism>
<keyword evidence="2" id="KW-0812">Transmembrane</keyword>
<evidence type="ECO:0000313" key="9">
    <source>
        <dbReference type="EMBL" id="KAG8089174.1"/>
    </source>
</evidence>
<dbReference type="GO" id="GO:0005524">
    <property type="term" value="F:ATP binding"/>
    <property type="evidence" value="ECO:0007669"/>
    <property type="project" value="InterPro"/>
</dbReference>
<dbReference type="EMBL" id="JAAALK010000081">
    <property type="protein sequence ID" value="KAG8089174.1"/>
    <property type="molecule type" value="Genomic_DNA"/>
</dbReference>
<evidence type="ECO:0000256" key="1">
    <source>
        <dbReference type="ARBA" id="ARBA00004167"/>
    </source>
</evidence>
<dbReference type="AlphaFoldDB" id="A0A8J6BKY0"/>
<evidence type="ECO:0000256" key="2">
    <source>
        <dbReference type="ARBA" id="ARBA00022692"/>
    </source>
</evidence>
<evidence type="ECO:0000256" key="4">
    <source>
        <dbReference type="ARBA" id="ARBA00022989"/>
    </source>
</evidence>
<gene>
    <name evidence="9" type="ORF">GUJ93_ZPchr0011g28692</name>
</gene>
<reference evidence="9" key="2">
    <citation type="submission" date="2021-02" db="EMBL/GenBank/DDBJ databases">
        <authorList>
            <person name="Kimball J.A."/>
            <person name="Haas M.W."/>
            <person name="Macchietto M."/>
            <person name="Kono T."/>
            <person name="Duquette J."/>
            <person name="Shao M."/>
        </authorList>
    </citation>
    <scope>NUCLEOTIDE SEQUENCE</scope>
    <source>
        <tissue evidence="9">Fresh leaf tissue</tissue>
    </source>
</reference>